<dbReference type="AlphaFoldDB" id="G0U019"/>
<accession>G0U019</accession>
<evidence type="ECO:0000313" key="2">
    <source>
        <dbReference type="EMBL" id="CCC49416.1"/>
    </source>
</evidence>
<reference evidence="2" key="1">
    <citation type="journal article" date="2012" name="Proc. Natl. Acad. Sci. U.S.A.">
        <title>Antigenic diversity is generated by distinct evolutionary mechanisms in African trypanosome species.</title>
        <authorList>
            <person name="Jackson A.P."/>
            <person name="Berry A."/>
            <person name="Aslett M."/>
            <person name="Allison H.C."/>
            <person name="Burton P."/>
            <person name="Vavrova-Anderson J."/>
            <person name="Brown R."/>
            <person name="Browne H."/>
            <person name="Corton N."/>
            <person name="Hauser H."/>
            <person name="Gamble J."/>
            <person name="Gilderthorp R."/>
            <person name="Marcello L."/>
            <person name="McQuillan J."/>
            <person name="Otto T.D."/>
            <person name="Quail M.A."/>
            <person name="Sanders M.J."/>
            <person name="van Tonder A."/>
            <person name="Ginger M.L."/>
            <person name="Field M.C."/>
            <person name="Barry J.D."/>
            <person name="Hertz-Fowler C."/>
            <person name="Berriman M."/>
        </authorList>
    </citation>
    <scope>NUCLEOTIDE SEQUENCE</scope>
    <source>
        <strain evidence="2">Y486</strain>
    </source>
</reference>
<protein>
    <submittedName>
        <fullName evidence="2">Uncharacterized protein</fullName>
    </submittedName>
</protein>
<name>G0U019_TRYVY</name>
<dbReference type="VEuPathDB" id="TriTrypDB:TvY486_0800240"/>
<proteinExistence type="predicted"/>
<dbReference type="EMBL" id="HE573024">
    <property type="protein sequence ID" value="CCC49416.1"/>
    <property type="molecule type" value="Genomic_DNA"/>
</dbReference>
<gene>
    <name evidence="2" type="ORF">TVY486_0800240</name>
</gene>
<feature type="region of interest" description="Disordered" evidence="1">
    <location>
        <begin position="1"/>
        <end position="22"/>
    </location>
</feature>
<sequence length="406" mass="44298">MDSVARGRSGTVTSTSRDKNDSSSIECETFRFDKKTKKAMKPSVKGTFQMTWCWPSSDSLHSLSVGTDSAGCKRAMGIATVTELRGDPRVCRGERSVALVLSCGRRFLLPLVPEQRRNAVVNDTRMYWSVPDRHQEPHSPPPQFAELVVGRVKELEHVSTCIRRLACMSEHQGDEEMGKASGEMCCDVDTYFFKTLPFRTLWLRQVPNRLIVSLPCEERVITVSTSRTDEYTFIMPGLKARCLQCVGAFNFPPYTVPLDVSEVNDRPLLAVGTFCHGVIVLLLGEDGVCGGILHRVLLTGIGSSVFPVTRISTVFPSQTEPRSDGDRSNSLREKSALVSHCLDGAILGSSPLDSCTVAIRCVATGSDGCGYEAPPPLRSIGSLTCSSQCIHTSIGTIVATMDGMLH</sequence>
<organism evidence="2">
    <name type="scientific">Trypanosoma vivax (strain Y486)</name>
    <dbReference type="NCBI Taxonomy" id="1055687"/>
    <lineage>
        <taxon>Eukaryota</taxon>
        <taxon>Discoba</taxon>
        <taxon>Euglenozoa</taxon>
        <taxon>Kinetoplastea</taxon>
        <taxon>Metakinetoplastina</taxon>
        <taxon>Trypanosomatida</taxon>
        <taxon>Trypanosomatidae</taxon>
        <taxon>Trypanosoma</taxon>
        <taxon>Duttonella</taxon>
    </lineage>
</organism>
<evidence type="ECO:0000256" key="1">
    <source>
        <dbReference type="SAM" id="MobiDB-lite"/>
    </source>
</evidence>
<feature type="non-terminal residue" evidence="2">
    <location>
        <position position="406"/>
    </location>
</feature>